<organism evidence="3 4">
    <name type="scientific">Pyrrhoderma noxium</name>
    <dbReference type="NCBI Taxonomy" id="2282107"/>
    <lineage>
        <taxon>Eukaryota</taxon>
        <taxon>Fungi</taxon>
        <taxon>Dikarya</taxon>
        <taxon>Basidiomycota</taxon>
        <taxon>Agaricomycotina</taxon>
        <taxon>Agaricomycetes</taxon>
        <taxon>Hymenochaetales</taxon>
        <taxon>Hymenochaetaceae</taxon>
        <taxon>Pyrrhoderma</taxon>
    </lineage>
</organism>
<proteinExistence type="predicted"/>
<sequence>MLSKTLLATLSLLTLCTSSALAVPALSCPAQSTVTVTASTAKSVSTSSKKASGKTSTAKVTTTKATSTVATSRAAVATSITGAFGSCSTPEISFAAGLDGRRETAFVPTDLNSFNHGSADDINIIASFICQQLKDKCKAGQTALTTCTSAQTAANAAAKGTGAQADAFNAAFGVTTNFASVAVENNQGQTVSSGSSSSGTKTTTGSNTGTNTGSKSSTSSSSANNGNSAASDEQSATTLNAAVLATGFAEDGQQVPAAGQVASLTSTNNFINFCLTVNKPITNGQQIKTGSCNPAPMGVIAATTNMPSSKFTNPKNLDTIKANTPFTITMAINNLETGNFVNAQQNYYSAPQQVNSAGNIIGHSHVVVEQLTSLDQTAPLDPNKFAFFKGINGQAVNGVISADVTDGLPAGVYRMASINAAANHQPVLVAIAQHGSLDDMVYFTVQ</sequence>
<comment type="caution">
    <text evidence="3">The sequence shown here is derived from an EMBL/GenBank/DDBJ whole genome shotgun (WGS) entry which is preliminary data.</text>
</comment>
<feature type="compositionally biased region" description="Low complexity" evidence="1">
    <location>
        <begin position="192"/>
        <end position="231"/>
    </location>
</feature>
<dbReference type="Proteomes" id="UP000217199">
    <property type="component" value="Unassembled WGS sequence"/>
</dbReference>
<dbReference type="InParanoid" id="A0A286U7V5"/>
<dbReference type="OrthoDB" id="2336871at2759"/>
<reference evidence="3 4" key="1">
    <citation type="journal article" date="2017" name="Mol. Ecol.">
        <title>Comparative and population genomic landscape of Phellinus noxius: A hypervariable fungus causing root rot in trees.</title>
        <authorList>
            <person name="Chung C.L."/>
            <person name="Lee T.J."/>
            <person name="Akiba M."/>
            <person name="Lee H.H."/>
            <person name="Kuo T.H."/>
            <person name="Liu D."/>
            <person name="Ke H.M."/>
            <person name="Yokoi T."/>
            <person name="Roa M.B."/>
            <person name="Lu M.J."/>
            <person name="Chang Y.Y."/>
            <person name="Ann P.J."/>
            <person name="Tsai J.N."/>
            <person name="Chen C.Y."/>
            <person name="Tzean S.S."/>
            <person name="Ota Y."/>
            <person name="Hattori T."/>
            <person name="Sahashi N."/>
            <person name="Liou R.F."/>
            <person name="Kikuchi T."/>
            <person name="Tsai I.J."/>
        </authorList>
    </citation>
    <scope>NUCLEOTIDE SEQUENCE [LARGE SCALE GENOMIC DNA]</scope>
    <source>
        <strain evidence="3 4">FFPRI411160</strain>
    </source>
</reference>
<evidence type="ECO:0000313" key="4">
    <source>
        <dbReference type="Proteomes" id="UP000217199"/>
    </source>
</evidence>
<feature type="chain" id="PRO_5013594959" description="Ribosomal s17" evidence="2">
    <location>
        <begin position="23"/>
        <end position="446"/>
    </location>
</feature>
<evidence type="ECO:0000256" key="2">
    <source>
        <dbReference type="SAM" id="SignalP"/>
    </source>
</evidence>
<keyword evidence="4" id="KW-1185">Reference proteome</keyword>
<evidence type="ECO:0000313" key="3">
    <source>
        <dbReference type="EMBL" id="PAV15642.1"/>
    </source>
</evidence>
<feature type="region of interest" description="Disordered" evidence="1">
    <location>
        <begin position="188"/>
        <end position="234"/>
    </location>
</feature>
<accession>A0A286U7V5</accession>
<dbReference type="PANTHER" id="PTHR34587:SF2">
    <property type="entry name" value="G-PROTEIN COUPLED RECEPTORS FAMILY 1 PROFILE DOMAIN-CONTAINING PROTEIN"/>
    <property type="match status" value="1"/>
</dbReference>
<dbReference type="InterPro" id="IPR053216">
    <property type="entry name" value="Appressorial_penetr-assoc"/>
</dbReference>
<dbReference type="AlphaFoldDB" id="A0A286U7V5"/>
<dbReference type="EMBL" id="NBII01000009">
    <property type="protein sequence ID" value="PAV15642.1"/>
    <property type="molecule type" value="Genomic_DNA"/>
</dbReference>
<feature type="signal peptide" evidence="2">
    <location>
        <begin position="1"/>
        <end position="22"/>
    </location>
</feature>
<name>A0A286U7V5_9AGAM</name>
<protein>
    <recommendedName>
        <fullName evidence="5">Ribosomal s17</fullName>
    </recommendedName>
</protein>
<gene>
    <name evidence="3" type="ORF">PNOK_0850000</name>
</gene>
<dbReference type="STRING" id="2282107.A0A286U7V5"/>
<dbReference type="PANTHER" id="PTHR34587">
    <property type="entry name" value="VWFA DOMAIN-CONTAINING PROTEIN"/>
    <property type="match status" value="1"/>
</dbReference>
<keyword evidence="2" id="KW-0732">Signal</keyword>
<evidence type="ECO:0008006" key="5">
    <source>
        <dbReference type="Google" id="ProtNLM"/>
    </source>
</evidence>
<evidence type="ECO:0000256" key="1">
    <source>
        <dbReference type="SAM" id="MobiDB-lite"/>
    </source>
</evidence>